<evidence type="ECO:0000256" key="7">
    <source>
        <dbReference type="RuleBase" id="RU362091"/>
    </source>
</evidence>
<proteinExistence type="inferred from homology"/>
<dbReference type="Proteomes" id="UP000297597">
    <property type="component" value="Unassembled WGS sequence"/>
</dbReference>
<dbReference type="InterPro" id="IPR050277">
    <property type="entry name" value="Sodium:Solute_Symporter"/>
</dbReference>
<evidence type="ECO:0000256" key="4">
    <source>
        <dbReference type="ARBA" id="ARBA00022692"/>
    </source>
</evidence>
<evidence type="ECO:0000256" key="8">
    <source>
        <dbReference type="SAM" id="Phobius"/>
    </source>
</evidence>
<dbReference type="GO" id="GO:0022857">
    <property type="term" value="F:transmembrane transporter activity"/>
    <property type="evidence" value="ECO:0007669"/>
    <property type="project" value="InterPro"/>
</dbReference>
<feature type="transmembrane region" description="Helical" evidence="8">
    <location>
        <begin position="120"/>
        <end position="147"/>
    </location>
</feature>
<keyword evidence="6 8" id="KW-0472">Membrane</keyword>
<evidence type="ECO:0000313" key="10">
    <source>
        <dbReference type="Proteomes" id="UP000297597"/>
    </source>
</evidence>
<keyword evidence="10" id="KW-1185">Reference proteome</keyword>
<accession>A0A4Y7RXG7</accession>
<feature type="transmembrane region" description="Helical" evidence="8">
    <location>
        <begin position="305"/>
        <end position="329"/>
    </location>
</feature>
<dbReference type="Pfam" id="PF00474">
    <property type="entry name" value="SSF"/>
    <property type="match status" value="1"/>
</dbReference>
<name>A0A4Y7RXG7_9FIRM</name>
<dbReference type="AlphaFoldDB" id="A0A4Y7RXG7"/>
<feature type="transmembrane region" description="Helical" evidence="8">
    <location>
        <begin position="227"/>
        <end position="244"/>
    </location>
</feature>
<feature type="transmembrane region" description="Helical" evidence="8">
    <location>
        <begin position="350"/>
        <end position="371"/>
    </location>
</feature>
<feature type="transmembrane region" description="Helical" evidence="8">
    <location>
        <begin position="6"/>
        <end position="24"/>
    </location>
</feature>
<dbReference type="GO" id="GO:0005886">
    <property type="term" value="C:plasma membrane"/>
    <property type="evidence" value="ECO:0007669"/>
    <property type="project" value="TreeGrafter"/>
</dbReference>
<dbReference type="PROSITE" id="PS50283">
    <property type="entry name" value="NA_SOLUT_SYMP_3"/>
    <property type="match status" value="1"/>
</dbReference>
<feature type="transmembrane region" description="Helical" evidence="8">
    <location>
        <begin position="410"/>
        <end position="429"/>
    </location>
</feature>
<feature type="transmembrane region" description="Helical" evidence="8">
    <location>
        <begin position="435"/>
        <end position="454"/>
    </location>
</feature>
<gene>
    <name evidence="9" type="primary">actP</name>
    <name evidence="9" type="ORF">Pmgp_00064</name>
</gene>
<dbReference type="InterPro" id="IPR038377">
    <property type="entry name" value="Na/Glc_symporter_sf"/>
</dbReference>
<evidence type="ECO:0000256" key="1">
    <source>
        <dbReference type="ARBA" id="ARBA00004141"/>
    </source>
</evidence>
<comment type="similarity">
    <text evidence="2 7">Belongs to the sodium:solute symporter (SSF) (TC 2.A.21) family.</text>
</comment>
<keyword evidence="4 8" id="KW-0812">Transmembrane</keyword>
<feature type="transmembrane region" description="Helical" evidence="8">
    <location>
        <begin position="153"/>
        <end position="172"/>
    </location>
</feature>
<feature type="transmembrane region" description="Helical" evidence="8">
    <location>
        <begin position="256"/>
        <end position="281"/>
    </location>
</feature>
<dbReference type="EMBL" id="QFFZ01000001">
    <property type="protein sequence ID" value="TEB13664.1"/>
    <property type="molecule type" value="Genomic_DNA"/>
</dbReference>
<reference evidence="9 10" key="1">
    <citation type="journal article" date="2018" name="Environ. Microbiol.">
        <title>Novel energy conservation strategies and behaviour of Pelotomaculum schinkii driving syntrophic propionate catabolism.</title>
        <authorList>
            <person name="Hidalgo-Ahumada C.A.P."/>
            <person name="Nobu M.K."/>
            <person name="Narihiro T."/>
            <person name="Tamaki H."/>
            <person name="Liu W.T."/>
            <person name="Kamagata Y."/>
            <person name="Stams A.J.M."/>
            <person name="Imachi H."/>
            <person name="Sousa D.Z."/>
        </authorList>
    </citation>
    <scope>NUCLEOTIDE SEQUENCE [LARGE SCALE GENOMIC DNA]</scope>
    <source>
        <strain evidence="9 10">MGP</strain>
    </source>
</reference>
<sequence length="466" mass="49752">MITHIHYISIVSVIILVVFAGVYSTRFVRTAEDFSVGGRQIGPSLVGGFLIGAFIGGTSTIGTAQLAFQYGISAIWFTLGGGLACFVLGLFLVEPLRSRKVDTVAQYLAAAYGESVRPWVAIYTSAGMFIQVAAQGLSAVPVLTSLFPVSPQLAAVFFTLALLIFIMFGGVWGASLIGLIKLFLIYAVLFIAGLTSYHLLGGFQGARQSFPDGAWFSLFPQGVGKELASGFSVIVGFISTQTYLQPVFSAKNARSARLGVFLAGLLIPIAGLIATLIGLYMRTVRPEIEPGSALPLFLAGHLNPWLSGVAFGTLLISLFMTGAALTLGISTVLTHDIYCRLRPLAGDRKILLSSRVMVVLVSMFSLLFVLINIKTLILKWAFLSMTLRGVTVFAPLVAAVFAAGKILPGAGLRAVIIAPLMALLWAFIFPRSVDPLYVGMGLSVAIMLTGSHFGRGKWDVRREIEG</sequence>
<feature type="transmembrane region" description="Helical" evidence="8">
    <location>
        <begin position="377"/>
        <end position="403"/>
    </location>
</feature>
<evidence type="ECO:0000256" key="5">
    <source>
        <dbReference type="ARBA" id="ARBA00022989"/>
    </source>
</evidence>
<comment type="caution">
    <text evidence="9">The sequence shown here is derived from an EMBL/GenBank/DDBJ whole genome shotgun (WGS) entry which is preliminary data.</text>
</comment>
<keyword evidence="5 8" id="KW-1133">Transmembrane helix</keyword>
<dbReference type="Gene3D" id="1.20.1730.10">
    <property type="entry name" value="Sodium/glucose cotransporter"/>
    <property type="match status" value="1"/>
</dbReference>
<keyword evidence="3" id="KW-0813">Transport</keyword>
<evidence type="ECO:0000256" key="2">
    <source>
        <dbReference type="ARBA" id="ARBA00006434"/>
    </source>
</evidence>
<evidence type="ECO:0000256" key="3">
    <source>
        <dbReference type="ARBA" id="ARBA00022448"/>
    </source>
</evidence>
<dbReference type="InterPro" id="IPR001734">
    <property type="entry name" value="Na/solute_symporter"/>
</dbReference>
<comment type="subcellular location">
    <subcellularLocation>
        <location evidence="1">Membrane</location>
        <topology evidence="1">Multi-pass membrane protein</topology>
    </subcellularLocation>
</comment>
<evidence type="ECO:0000256" key="6">
    <source>
        <dbReference type="ARBA" id="ARBA00023136"/>
    </source>
</evidence>
<organism evidence="9 10">
    <name type="scientific">Pelotomaculum propionicicum</name>
    <dbReference type="NCBI Taxonomy" id="258475"/>
    <lineage>
        <taxon>Bacteria</taxon>
        <taxon>Bacillati</taxon>
        <taxon>Bacillota</taxon>
        <taxon>Clostridia</taxon>
        <taxon>Eubacteriales</taxon>
        <taxon>Desulfotomaculaceae</taxon>
        <taxon>Pelotomaculum</taxon>
    </lineage>
</organism>
<feature type="transmembrane region" description="Helical" evidence="8">
    <location>
        <begin position="45"/>
        <end position="68"/>
    </location>
</feature>
<dbReference type="PANTHER" id="PTHR48086:SF7">
    <property type="entry name" value="SODIUM-SOLUTE SYMPORTER-RELATED"/>
    <property type="match status" value="1"/>
</dbReference>
<evidence type="ECO:0000313" key="9">
    <source>
        <dbReference type="EMBL" id="TEB13664.1"/>
    </source>
</evidence>
<dbReference type="OrthoDB" id="9781232at2"/>
<feature type="transmembrane region" description="Helical" evidence="8">
    <location>
        <begin position="179"/>
        <end position="200"/>
    </location>
</feature>
<feature type="transmembrane region" description="Helical" evidence="8">
    <location>
        <begin position="74"/>
        <end position="93"/>
    </location>
</feature>
<protein>
    <submittedName>
        <fullName evidence="9">Cation/acetate symporter ActP</fullName>
    </submittedName>
</protein>
<dbReference type="PANTHER" id="PTHR48086">
    <property type="entry name" value="SODIUM/PROLINE SYMPORTER-RELATED"/>
    <property type="match status" value="1"/>
</dbReference>
<dbReference type="CDD" id="cd10322">
    <property type="entry name" value="SLC5sbd"/>
    <property type="match status" value="1"/>
</dbReference>
<dbReference type="RefSeq" id="WP_134211979.1">
    <property type="nucleotide sequence ID" value="NZ_QFFZ01000001.1"/>
</dbReference>